<evidence type="ECO:0000256" key="8">
    <source>
        <dbReference type="ARBA" id="ARBA00023154"/>
    </source>
</evidence>
<keyword evidence="5 12" id="KW-0963">Cytoplasm</keyword>
<evidence type="ECO:0000256" key="12">
    <source>
        <dbReference type="HAMAP-Rule" id="MF_00418"/>
    </source>
</evidence>
<keyword evidence="6 12" id="KW-0028">Amino-acid biosynthesis</keyword>
<dbReference type="SUPFAM" id="SSF51569">
    <property type="entry name" value="Aldolase"/>
    <property type="match status" value="1"/>
</dbReference>
<organism evidence="14 15">
    <name type="scientific">Gordonia hydrophobica</name>
    <dbReference type="NCBI Taxonomy" id="40516"/>
    <lineage>
        <taxon>Bacteria</taxon>
        <taxon>Bacillati</taxon>
        <taxon>Actinomycetota</taxon>
        <taxon>Actinomycetes</taxon>
        <taxon>Mycobacteriales</taxon>
        <taxon>Gordoniaceae</taxon>
        <taxon>Gordonia</taxon>
    </lineage>
</organism>
<evidence type="ECO:0000256" key="13">
    <source>
        <dbReference type="PIRNR" id="PIRNR001365"/>
    </source>
</evidence>
<protein>
    <recommendedName>
        <fullName evidence="4 12">4-hydroxy-tetrahydrodipicolinate synthase</fullName>
        <shortName evidence="12">HTPA synthase</shortName>
        <ecNumber evidence="4 12">4.3.3.7</ecNumber>
    </recommendedName>
</protein>
<evidence type="ECO:0000313" key="14">
    <source>
        <dbReference type="EMBL" id="WYY07975.1"/>
    </source>
</evidence>
<accession>A0ABZ2U2Y4</accession>
<evidence type="ECO:0000256" key="5">
    <source>
        <dbReference type="ARBA" id="ARBA00022490"/>
    </source>
</evidence>
<dbReference type="InterPro" id="IPR002220">
    <property type="entry name" value="DapA-like"/>
</dbReference>
<feature type="site" description="Part of a proton relay during catalysis" evidence="12">
    <location>
        <position position="54"/>
    </location>
</feature>
<dbReference type="Pfam" id="PF00701">
    <property type="entry name" value="DHDPS"/>
    <property type="match status" value="1"/>
</dbReference>
<evidence type="ECO:0000256" key="9">
    <source>
        <dbReference type="ARBA" id="ARBA00023239"/>
    </source>
</evidence>
<dbReference type="Gene3D" id="3.20.20.70">
    <property type="entry name" value="Aldolase class I"/>
    <property type="match status" value="1"/>
</dbReference>
<comment type="function">
    <text evidence="1 12">Catalyzes the condensation of (S)-aspartate-beta-semialdehyde [(S)-ASA] and pyruvate to 4-hydroxy-tetrahydrodipicolinate (HTPA).</text>
</comment>
<feature type="active site" description="Schiff-base intermediate with substrate" evidence="12">
    <location>
        <position position="171"/>
    </location>
</feature>
<comment type="subunit">
    <text evidence="12">Homotetramer; dimer of dimers.</text>
</comment>
<feature type="binding site" evidence="12">
    <location>
        <position position="211"/>
    </location>
    <ligand>
        <name>pyruvate</name>
        <dbReference type="ChEBI" id="CHEBI:15361"/>
    </ligand>
</feature>
<dbReference type="NCBIfam" id="TIGR00674">
    <property type="entry name" value="dapA"/>
    <property type="match status" value="1"/>
</dbReference>
<evidence type="ECO:0000256" key="11">
    <source>
        <dbReference type="ARBA" id="ARBA00047836"/>
    </source>
</evidence>
<feature type="site" description="Part of a proton relay during catalysis" evidence="12">
    <location>
        <position position="117"/>
    </location>
</feature>
<feature type="active site" description="Proton donor/acceptor" evidence="12">
    <location>
        <position position="143"/>
    </location>
</feature>
<evidence type="ECO:0000313" key="15">
    <source>
        <dbReference type="Proteomes" id="UP001479933"/>
    </source>
</evidence>
<keyword evidence="8 12" id="KW-0457">Lysine biosynthesis</keyword>
<evidence type="ECO:0000256" key="7">
    <source>
        <dbReference type="ARBA" id="ARBA00022915"/>
    </source>
</evidence>
<dbReference type="PROSITE" id="PS00666">
    <property type="entry name" value="DHDPS_2"/>
    <property type="match status" value="1"/>
</dbReference>
<feature type="binding site" evidence="12">
    <location>
        <position position="55"/>
    </location>
    <ligand>
        <name>pyruvate</name>
        <dbReference type="ChEBI" id="CHEBI:15361"/>
    </ligand>
</feature>
<dbReference type="HAMAP" id="MF_00418">
    <property type="entry name" value="DapA"/>
    <property type="match status" value="1"/>
</dbReference>
<dbReference type="PRINTS" id="PR00146">
    <property type="entry name" value="DHPICSNTHASE"/>
</dbReference>
<dbReference type="EC" id="4.3.3.7" evidence="4 12"/>
<dbReference type="PANTHER" id="PTHR12128:SF66">
    <property type="entry name" value="4-HYDROXY-2-OXOGLUTARATE ALDOLASE, MITOCHONDRIAL"/>
    <property type="match status" value="1"/>
</dbReference>
<comment type="pathway">
    <text evidence="2 12">Amino-acid biosynthesis; L-lysine biosynthesis via DAP pathway; (S)-tetrahydrodipicolinate from L-aspartate: step 3/4.</text>
</comment>
<reference evidence="14 15" key="1">
    <citation type="journal article" date="2023" name="Virus Evol.">
        <title>Computational host range prediction-The good, the bad, and the ugly.</title>
        <authorList>
            <person name="Howell A.A."/>
            <person name="Versoza C.J."/>
            <person name="Pfeifer S.P."/>
        </authorList>
    </citation>
    <scope>NUCLEOTIDE SEQUENCE [LARGE SCALE GENOMIC DNA]</scope>
    <source>
        <strain evidence="14 15">1610/1b</strain>
    </source>
</reference>
<keyword evidence="7 12" id="KW-0220">Diaminopimelate biosynthesis</keyword>
<dbReference type="PANTHER" id="PTHR12128">
    <property type="entry name" value="DIHYDRODIPICOLINATE SYNTHASE"/>
    <property type="match status" value="1"/>
</dbReference>
<keyword evidence="10 12" id="KW-0704">Schiff base</keyword>
<keyword evidence="9 12" id="KW-0456">Lyase</keyword>
<dbReference type="SMART" id="SM01130">
    <property type="entry name" value="DHDPS"/>
    <property type="match status" value="1"/>
</dbReference>
<comment type="subcellular location">
    <subcellularLocation>
        <location evidence="12">Cytoplasm</location>
    </subcellularLocation>
</comment>
<dbReference type="PROSITE" id="PS00665">
    <property type="entry name" value="DHDPS_1"/>
    <property type="match status" value="1"/>
</dbReference>
<dbReference type="InterPro" id="IPR013785">
    <property type="entry name" value="Aldolase_TIM"/>
</dbReference>
<evidence type="ECO:0000256" key="2">
    <source>
        <dbReference type="ARBA" id="ARBA00005120"/>
    </source>
</evidence>
<comment type="caution">
    <text evidence="12">Was originally thought to be a dihydrodipicolinate synthase (DHDPS), catalyzing the condensation of (S)-aspartate-beta-semialdehyde [(S)-ASA] and pyruvate to dihydrodipicolinate (DHDP). However, it was shown in E.coli that the product of the enzymatic reaction is not dihydrodipicolinate but in fact (4S)-4-hydroxy-2,3,4,5-tetrahydro-(2S)-dipicolinic acid (HTPA), and that the consecutive dehydration reaction leading to DHDP is not spontaneous but catalyzed by DapB.</text>
</comment>
<dbReference type="InterPro" id="IPR005263">
    <property type="entry name" value="DapA"/>
</dbReference>
<evidence type="ECO:0000256" key="4">
    <source>
        <dbReference type="ARBA" id="ARBA00012086"/>
    </source>
</evidence>
<dbReference type="RefSeq" id="WP_066171268.1">
    <property type="nucleotide sequence ID" value="NZ_CP136137.1"/>
</dbReference>
<evidence type="ECO:0000256" key="3">
    <source>
        <dbReference type="ARBA" id="ARBA00007592"/>
    </source>
</evidence>
<dbReference type="InterPro" id="IPR020624">
    <property type="entry name" value="Schiff_base-form_aldolases_CS"/>
</dbReference>
<comment type="similarity">
    <text evidence="3 12 13">Belongs to the DapA family.</text>
</comment>
<sequence>MTSPHLSARAIFGRNLVAMPTPMTPDGSLDEPGIVAVAKHLVDAGCDGIVVAGTTGEAPTLDTAELVRLLTLVREGAGPETTLVVGVGTNHTAKSVRTAQTIAAAGADGLLVVTPYYSKPSQAGVIAHCVAIADATELPVMLYDIPGRTGLPLARTTIVELAAHPRIAAVKDAKGDLFEAMSVMAETGVDYYCGIDELNLPYLAAGASGLVSVVGAVAADRHLALIDAVDAGDLVTARAINDAVRPLTAALMKTAPGVVTAKSALREVGVIEHAAVRAPLLEATDAEVAVIRDALVNDGRPVRDQLLAV</sequence>
<evidence type="ECO:0000256" key="10">
    <source>
        <dbReference type="ARBA" id="ARBA00023270"/>
    </source>
</evidence>
<gene>
    <name evidence="12 14" type="primary">dapA</name>
    <name evidence="14" type="ORF">RVF87_02490</name>
</gene>
<dbReference type="EMBL" id="CP136137">
    <property type="protein sequence ID" value="WYY07975.1"/>
    <property type="molecule type" value="Genomic_DNA"/>
</dbReference>
<evidence type="ECO:0000256" key="6">
    <source>
        <dbReference type="ARBA" id="ARBA00022605"/>
    </source>
</evidence>
<dbReference type="InterPro" id="IPR020625">
    <property type="entry name" value="Schiff_base-form_aldolases_AS"/>
</dbReference>
<proteinExistence type="inferred from homology"/>
<dbReference type="CDD" id="cd00950">
    <property type="entry name" value="DHDPS"/>
    <property type="match status" value="1"/>
</dbReference>
<dbReference type="PIRSF" id="PIRSF001365">
    <property type="entry name" value="DHDPS"/>
    <property type="match status" value="1"/>
</dbReference>
<comment type="catalytic activity">
    <reaction evidence="11 12">
        <text>L-aspartate 4-semialdehyde + pyruvate = (2S,4S)-4-hydroxy-2,3,4,5-tetrahydrodipicolinate + H2O + H(+)</text>
        <dbReference type="Rhea" id="RHEA:34171"/>
        <dbReference type="ChEBI" id="CHEBI:15361"/>
        <dbReference type="ChEBI" id="CHEBI:15377"/>
        <dbReference type="ChEBI" id="CHEBI:15378"/>
        <dbReference type="ChEBI" id="CHEBI:67139"/>
        <dbReference type="ChEBI" id="CHEBI:537519"/>
        <dbReference type="EC" id="4.3.3.7"/>
    </reaction>
</comment>
<dbReference type="GO" id="GO:0008840">
    <property type="term" value="F:4-hydroxy-tetrahydrodipicolinate synthase activity"/>
    <property type="evidence" value="ECO:0007669"/>
    <property type="project" value="UniProtKB-EC"/>
</dbReference>
<dbReference type="Proteomes" id="UP001479933">
    <property type="component" value="Chromosome"/>
</dbReference>
<keyword evidence="15" id="KW-1185">Reference proteome</keyword>
<evidence type="ECO:0000256" key="1">
    <source>
        <dbReference type="ARBA" id="ARBA00003294"/>
    </source>
</evidence>
<name>A0ABZ2U2Y4_9ACTN</name>